<evidence type="ECO:0000259" key="9">
    <source>
        <dbReference type="Pfam" id="PF22837"/>
    </source>
</evidence>
<dbReference type="GO" id="GO:0032259">
    <property type="term" value="P:methylation"/>
    <property type="evidence" value="ECO:0007669"/>
    <property type="project" value="UniProtKB-KW"/>
</dbReference>
<dbReference type="OrthoDB" id="32195at2"/>
<comment type="similarity">
    <text evidence="1">Belongs to the N(4)/N(6)-methyltransferase family.</text>
</comment>
<dbReference type="InterPro" id="IPR041698">
    <property type="entry name" value="Methyltransf_25"/>
</dbReference>
<comment type="caution">
    <text evidence="10">The sequence shown here is derived from an EMBL/GenBank/DDBJ whole genome shotgun (WGS) entry which is preliminary data.</text>
</comment>
<dbReference type="Pfam" id="PF13649">
    <property type="entry name" value="Methyltransf_25"/>
    <property type="match status" value="1"/>
</dbReference>
<gene>
    <name evidence="10" type="ORF">BMYO_2096</name>
</gene>
<dbReference type="RefSeq" id="WP_094668488.1">
    <property type="nucleotide sequence ID" value="NZ_MWWW01000032.1"/>
</dbReference>
<dbReference type="InterPro" id="IPR029063">
    <property type="entry name" value="SAM-dependent_MTases_sf"/>
</dbReference>
<dbReference type="InterPro" id="IPR011639">
    <property type="entry name" value="MethylTrfase_TaqI-like_dom"/>
</dbReference>
<dbReference type="InterPro" id="IPR050953">
    <property type="entry name" value="N4_N6_ade-DNA_methylase"/>
</dbReference>
<evidence type="ECO:0000256" key="4">
    <source>
        <dbReference type="ARBA" id="ARBA00022679"/>
    </source>
</evidence>
<reference evidence="10 11" key="1">
    <citation type="journal article" date="2017" name="BMC Genomics">
        <title>Comparative genomic and phylogenomic analyses of the Bifidobacteriaceae family.</title>
        <authorList>
            <person name="Lugli G.A."/>
            <person name="Milani C."/>
            <person name="Turroni F."/>
            <person name="Duranti S."/>
            <person name="Mancabelli L."/>
            <person name="Mangifesta M."/>
            <person name="Ferrario C."/>
            <person name="Modesto M."/>
            <person name="Mattarelli P."/>
            <person name="Jiri K."/>
            <person name="van Sinderen D."/>
            <person name="Ventura M."/>
        </authorList>
    </citation>
    <scope>NUCLEOTIDE SEQUENCE [LARGE SCALE GENOMIC DNA]</scope>
    <source>
        <strain evidence="10 11">DSM 100196</strain>
    </source>
</reference>
<organism evidence="10 11">
    <name type="scientific">Bifidobacterium myosotis</name>
    <dbReference type="NCBI Taxonomy" id="1630166"/>
    <lineage>
        <taxon>Bacteria</taxon>
        <taxon>Bacillati</taxon>
        <taxon>Actinomycetota</taxon>
        <taxon>Actinomycetes</taxon>
        <taxon>Bifidobacteriales</taxon>
        <taxon>Bifidobacteriaceae</taxon>
        <taxon>Bifidobacterium</taxon>
    </lineage>
</organism>
<dbReference type="AlphaFoldDB" id="A0A261FDR4"/>
<dbReference type="Pfam" id="PF07669">
    <property type="entry name" value="Eco57I"/>
    <property type="match status" value="1"/>
</dbReference>
<evidence type="ECO:0000256" key="1">
    <source>
        <dbReference type="ARBA" id="ARBA00006594"/>
    </source>
</evidence>
<dbReference type="Pfam" id="PF22837">
    <property type="entry name" value="M_Eco57I_C"/>
    <property type="match status" value="1"/>
</dbReference>
<dbReference type="SUPFAM" id="SSF53335">
    <property type="entry name" value="S-adenosyl-L-methionine-dependent methyltransferases"/>
    <property type="match status" value="1"/>
</dbReference>
<evidence type="ECO:0000256" key="2">
    <source>
        <dbReference type="ARBA" id="ARBA00011900"/>
    </source>
</evidence>
<evidence type="ECO:0000256" key="5">
    <source>
        <dbReference type="ARBA" id="ARBA00022691"/>
    </source>
</evidence>
<evidence type="ECO:0000256" key="6">
    <source>
        <dbReference type="ARBA" id="ARBA00047942"/>
    </source>
</evidence>
<dbReference type="EC" id="2.1.1.72" evidence="2"/>
<feature type="domain" description="Type II methyltransferase M.TaqI-like" evidence="7">
    <location>
        <begin position="152"/>
        <end position="246"/>
    </location>
</feature>
<evidence type="ECO:0000313" key="10">
    <source>
        <dbReference type="EMBL" id="OZG57113.1"/>
    </source>
</evidence>
<keyword evidence="3 10" id="KW-0489">Methyltransferase</keyword>
<dbReference type="InterPro" id="IPR054520">
    <property type="entry name" value="M_Eco57I_C"/>
</dbReference>
<feature type="domain" description="Methyltransferase" evidence="8">
    <location>
        <begin position="80"/>
        <end position="141"/>
    </location>
</feature>
<comment type="catalytic activity">
    <reaction evidence="6">
        <text>a 2'-deoxyadenosine in DNA + S-adenosyl-L-methionine = an N(6)-methyl-2'-deoxyadenosine in DNA + S-adenosyl-L-homocysteine + H(+)</text>
        <dbReference type="Rhea" id="RHEA:15197"/>
        <dbReference type="Rhea" id="RHEA-COMP:12418"/>
        <dbReference type="Rhea" id="RHEA-COMP:12419"/>
        <dbReference type="ChEBI" id="CHEBI:15378"/>
        <dbReference type="ChEBI" id="CHEBI:57856"/>
        <dbReference type="ChEBI" id="CHEBI:59789"/>
        <dbReference type="ChEBI" id="CHEBI:90615"/>
        <dbReference type="ChEBI" id="CHEBI:90616"/>
        <dbReference type="EC" id="2.1.1.72"/>
    </reaction>
</comment>
<feature type="domain" description="Type II methyltransferase M.Eco57I C-terminal" evidence="9">
    <location>
        <begin position="306"/>
        <end position="501"/>
    </location>
</feature>
<dbReference type="Proteomes" id="UP000216871">
    <property type="component" value="Unassembled WGS sequence"/>
</dbReference>
<keyword evidence="4 10" id="KW-0808">Transferase</keyword>
<evidence type="ECO:0000256" key="3">
    <source>
        <dbReference type="ARBA" id="ARBA00022603"/>
    </source>
</evidence>
<evidence type="ECO:0000259" key="7">
    <source>
        <dbReference type="Pfam" id="PF07669"/>
    </source>
</evidence>
<dbReference type="PANTHER" id="PTHR33841:SF5">
    <property type="entry name" value="DNA METHYLASE (MODIFICATION METHYLASE) (METHYLTRANSFERASE)-RELATED"/>
    <property type="match status" value="1"/>
</dbReference>
<dbReference type="REBASE" id="384662">
    <property type="entry name" value="M.Bmy100916ORF2096P"/>
</dbReference>
<accession>A0A261FDR4</accession>
<proteinExistence type="inferred from homology"/>
<keyword evidence="5" id="KW-0949">S-adenosyl-L-methionine</keyword>
<dbReference type="GO" id="GO:0009007">
    <property type="term" value="F:site-specific DNA-methyltransferase (adenine-specific) activity"/>
    <property type="evidence" value="ECO:0007669"/>
    <property type="project" value="UniProtKB-EC"/>
</dbReference>
<evidence type="ECO:0000259" key="8">
    <source>
        <dbReference type="Pfam" id="PF13649"/>
    </source>
</evidence>
<dbReference type="PANTHER" id="PTHR33841">
    <property type="entry name" value="DNA METHYLTRANSFERASE YEEA-RELATED"/>
    <property type="match status" value="1"/>
</dbReference>
<name>A0A261FDR4_9BIFI</name>
<sequence length="505" mass="55516">MNDLLSNEDIRRYAAEVSLGSRSAGELSLSLAAGDDLLGDAYMGCNTAEMRRSSGSTYTPSAIVEEMVEMAYRQIRPSLIVDCGCGSGRYALACARRFPDARVLAVDNSSDAIAMCRANVVAAGLASRVEVVQADFTDYEVGRPGDGPVLWIGNPPYIRHHDIDNETKARFKSVAKQLGLKASGLSGLHVHFLASIARQWRHGDYGVLVTSAEWMDVNYGSFVRRLLTERLGLDELRLFDKTSQVFETADTTAVVVAFGHKTDEVLIRFPDNASRLIPVSLLSGDTRWTRLIESEGVDDRRNEPDGMVPLGSLAKVHRGVVTGDNKFWVRRPDDLDGIPDELTVPVIAHAREIMGDCIAQSSPESLGRLIVLPENTEDLNSASHKAAEYIIAQGESQGVDTGYVARHRRKWWSIRPPQPPAILMTYMGRGKPTFVVNRRKLPMLNVVHGLYPCVNMTPKALDRLATFLNESVDTADGRTYCGGLVKFEPREAEAIMVPALETLEA</sequence>
<dbReference type="EMBL" id="MWWW01000032">
    <property type="protein sequence ID" value="OZG57113.1"/>
    <property type="molecule type" value="Genomic_DNA"/>
</dbReference>
<dbReference type="CDD" id="cd02440">
    <property type="entry name" value="AdoMet_MTases"/>
    <property type="match status" value="1"/>
</dbReference>
<protein>
    <recommendedName>
        <fullName evidence="2">site-specific DNA-methyltransferase (adenine-specific)</fullName>
        <ecNumber evidence="2">2.1.1.72</ecNumber>
    </recommendedName>
</protein>
<dbReference type="Gene3D" id="3.40.50.150">
    <property type="entry name" value="Vaccinia Virus protein VP39"/>
    <property type="match status" value="1"/>
</dbReference>
<keyword evidence="11" id="KW-1185">Reference proteome</keyword>
<dbReference type="PRINTS" id="PR00507">
    <property type="entry name" value="N12N6MTFRASE"/>
</dbReference>
<evidence type="ECO:0000313" key="11">
    <source>
        <dbReference type="Proteomes" id="UP000216871"/>
    </source>
</evidence>
<dbReference type="GO" id="GO:0006304">
    <property type="term" value="P:DNA modification"/>
    <property type="evidence" value="ECO:0007669"/>
    <property type="project" value="InterPro"/>
</dbReference>